<keyword evidence="2" id="KW-1185">Reference proteome</keyword>
<evidence type="ECO:0000313" key="1">
    <source>
        <dbReference type="EMBL" id="MBC5647740.1"/>
    </source>
</evidence>
<gene>
    <name evidence="1" type="ORF">H8S18_05285</name>
</gene>
<evidence type="ECO:0000313" key="2">
    <source>
        <dbReference type="Proteomes" id="UP000606889"/>
    </source>
</evidence>
<comment type="caution">
    <text evidence="1">The sequence shown here is derived from an EMBL/GenBank/DDBJ whole genome shotgun (WGS) entry which is preliminary data.</text>
</comment>
<sequence>MSLLQKYQKARENYDGWWRGEKSVVNVSVATDIDADEYDNANWKAVSDETGYYERFHTDEAFNAGENLRKVKNSIFLGDTIPVAMSDYGTAALAAYLGCGEGFGKDTVWYHPFMDDSQKDRPLVFNEKNIWWQHNLAIMRELKKYEEYFFAGAAALSPGLDCLYQIRGAEPLMMDLVLEPKWVHEKLEQIHTAYLEAFDLIYEQVKREDGSMVFGYFSLWGAGKTTQVQCDVSALISRAMFDEFELPYLTDICNKMENTLYHLDGTQAVKHLDSLLAINSLNAVEWSPQAGLPGGGDPCWYGIYEKILSAGKALQLVEVGAEEVPQVMERFGSAGINIMTAPMTRTEAQTMLEKIEKFR</sequence>
<dbReference type="EMBL" id="JACOON010000002">
    <property type="protein sequence ID" value="MBC5647740.1"/>
    <property type="molecule type" value="Genomic_DNA"/>
</dbReference>
<dbReference type="Proteomes" id="UP000606889">
    <property type="component" value="Unassembled WGS sequence"/>
</dbReference>
<reference evidence="1 2" key="1">
    <citation type="submission" date="2020-08" db="EMBL/GenBank/DDBJ databases">
        <title>Genome public.</title>
        <authorList>
            <person name="Liu C."/>
            <person name="Sun Q."/>
        </authorList>
    </citation>
    <scope>NUCLEOTIDE SEQUENCE [LARGE SCALE GENOMIC DNA]</scope>
    <source>
        <strain evidence="1 2">NSJ-35</strain>
    </source>
</reference>
<dbReference type="Gene3D" id="3.20.20.210">
    <property type="match status" value="1"/>
</dbReference>
<organism evidence="1 2">
    <name type="scientific">Christensenella tenuis</name>
    <dbReference type="NCBI Taxonomy" id="2763033"/>
    <lineage>
        <taxon>Bacteria</taxon>
        <taxon>Bacillati</taxon>
        <taxon>Bacillota</taxon>
        <taxon>Clostridia</taxon>
        <taxon>Christensenellales</taxon>
        <taxon>Christensenellaceae</taxon>
        <taxon>Christensenella</taxon>
    </lineage>
</organism>
<protein>
    <recommendedName>
        <fullName evidence="3">Trimethylamine corrinoid protein 2</fullName>
    </recommendedName>
</protein>
<dbReference type="RefSeq" id="WP_186857257.1">
    <property type="nucleotide sequence ID" value="NZ_JACOON010000002.1"/>
</dbReference>
<evidence type="ECO:0008006" key="3">
    <source>
        <dbReference type="Google" id="ProtNLM"/>
    </source>
</evidence>
<accession>A0ABR7ED74</accession>
<proteinExistence type="predicted"/>
<dbReference type="InterPro" id="IPR038071">
    <property type="entry name" value="UROD/MetE-like_sf"/>
</dbReference>
<name>A0ABR7ED74_9FIRM</name>